<proteinExistence type="predicted"/>
<evidence type="ECO:0000313" key="3">
    <source>
        <dbReference type="Proteomes" id="UP000766550"/>
    </source>
</evidence>
<name>A0A8J7Y4R0_9EURY</name>
<gene>
    <name evidence="2" type="ORF">KTS45_08270</name>
</gene>
<dbReference type="SUPFAM" id="SSF51182">
    <property type="entry name" value="RmlC-like cupins"/>
    <property type="match status" value="1"/>
</dbReference>
<sequence length="198" mass="21681">MTVLAVPSGVNPEDSAYVENPVTGEQFRFHSRPDEPATDPLEFDVWASPEMSPLAEHVHPKQDETFTVSSGTVEVIREGVKSRYREGEAVTIEAATPHTWTNAGDTRLHLRVRIQPGLQTEAFLRDLATLAQRGEVKTDGAPPLLRVAALYDAYGYDLLHLASPPLRVQKVLFGALAPVASGLGYRANPVEDADTVRR</sequence>
<dbReference type="InterPro" id="IPR014710">
    <property type="entry name" value="RmlC-like_jellyroll"/>
</dbReference>
<feature type="domain" description="Cupin type-2" evidence="1">
    <location>
        <begin position="56"/>
        <end position="110"/>
    </location>
</feature>
<dbReference type="OrthoDB" id="307518at2157"/>
<dbReference type="Gene3D" id="2.60.120.10">
    <property type="entry name" value="Jelly Rolls"/>
    <property type="match status" value="1"/>
</dbReference>
<dbReference type="EMBL" id="JAHQXF010000001">
    <property type="protein sequence ID" value="MBV0924197.1"/>
    <property type="molecule type" value="Genomic_DNA"/>
</dbReference>
<evidence type="ECO:0000259" key="1">
    <source>
        <dbReference type="Pfam" id="PF07883"/>
    </source>
</evidence>
<organism evidence="2 3">
    <name type="scientific">Haloarcula limicola</name>
    <dbReference type="NCBI Taxonomy" id="1429915"/>
    <lineage>
        <taxon>Archaea</taxon>
        <taxon>Methanobacteriati</taxon>
        <taxon>Methanobacteriota</taxon>
        <taxon>Stenosarchaea group</taxon>
        <taxon>Halobacteria</taxon>
        <taxon>Halobacteriales</taxon>
        <taxon>Haloarculaceae</taxon>
        <taxon>Haloarcula</taxon>
    </lineage>
</organism>
<dbReference type="CDD" id="cd02208">
    <property type="entry name" value="cupin_RmlC-like"/>
    <property type="match status" value="1"/>
</dbReference>
<reference evidence="2 3" key="1">
    <citation type="submission" date="2021-06" db="EMBL/GenBank/DDBJ databases">
        <title>New haloarchaea isolates fom saline soil.</title>
        <authorList>
            <person name="Duran-Viseras A."/>
            <person name="Sanchez-Porro C.S."/>
            <person name="Ventosa A."/>
        </authorList>
    </citation>
    <scope>NUCLEOTIDE SEQUENCE [LARGE SCALE GENOMIC DNA]</scope>
    <source>
        <strain evidence="2 3">JCM 183640</strain>
    </source>
</reference>
<dbReference type="PANTHER" id="PTHR36440:SF1">
    <property type="entry name" value="PUTATIVE (AFU_ORTHOLOGUE AFUA_8G07350)-RELATED"/>
    <property type="match status" value="1"/>
</dbReference>
<dbReference type="Pfam" id="PF07883">
    <property type="entry name" value="Cupin_2"/>
    <property type="match status" value="1"/>
</dbReference>
<dbReference type="RefSeq" id="WP_162317266.1">
    <property type="nucleotide sequence ID" value="NZ_JAHQXF010000001.1"/>
</dbReference>
<dbReference type="InterPro" id="IPR013096">
    <property type="entry name" value="Cupin_2"/>
</dbReference>
<dbReference type="InterPro" id="IPR053146">
    <property type="entry name" value="QDO-like"/>
</dbReference>
<dbReference type="PANTHER" id="PTHR36440">
    <property type="entry name" value="PUTATIVE (AFU_ORTHOLOGUE AFUA_8G07350)-RELATED"/>
    <property type="match status" value="1"/>
</dbReference>
<dbReference type="InterPro" id="IPR011051">
    <property type="entry name" value="RmlC_Cupin_sf"/>
</dbReference>
<dbReference type="Proteomes" id="UP000766550">
    <property type="component" value="Unassembled WGS sequence"/>
</dbReference>
<evidence type="ECO:0000313" key="2">
    <source>
        <dbReference type="EMBL" id="MBV0924197.1"/>
    </source>
</evidence>
<dbReference type="AlphaFoldDB" id="A0A8J7Y4R0"/>
<protein>
    <submittedName>
        <fullName evidence="2">Cupin domain-containing protein</fullName>
    </submittedName>
</protein>
<comment type="caution">
    <text evidence="2">The sequence shown here is derived from an EMBL/GenBank/DDBJ whole genome shotgun (WGS) entry which is preliminary data.</text>
</comment>
<keyword evidence="3" id="KW-1185">Reference proteome</keyword>
<accession>A0A8J7Y4R0</accession>